<feature type="compositionally biased region" description="Low complexity" evidence="6">
    <location>
        <begin position="247"/>
        <end position="258"/>
    </location>
</feature>
<feature type="domain" description="Sushi" evidence="8">
    <location>
        <begin position="878"/>
        <end position="940"/>
    </location>
</feature>
<feature type="compositionally biased region" description="Acidic residues" evidence="6">
    <location>
        <begin position="447"/>
        <end position="456"/>
    </location>
</feature>
<evidence type="ECO:0000256" key="1">
    <source>
        <dbReference type="ARBA" id="ARBA00022659"/>
    </source>
</evidence>
<feature type="domain" description="Ig-like" evidence="7">
    <location>
        <begin position="595"/>
        <end position="678"/>
    </location>
</feature>
<feature type="compositionally biased region" description="Acidic residues" evidence="6">
    <location>
        <begin position="228"/>
        <end position="241"/>
    </location>
</feature>
<dbReference type="InParanoid" id="A0A7R8YQ15"/>
<organism evidence="9 10">
    <name type="scientific">Hermetia illucens</name>
    <name type="common">Black soldier fly</name>
    <dbReference type="NCBI Taxonomy" id="343691"/>
    <lineage>
        <taxon>Eukaryota</taxon>
        <taxon>Metazoa</taxon>
        <taxon>Ecdysozoa</taxon>
        <taxon>Arthropoda</taxon>
        <taxon>Hexapoda</taxon>
        <taxon>Insecta</taxon>
        <taxon>Pterygota</taxon>
        <taxon>Neoptera</taxon>
        <taxon>Endopterygota</taxon>
        <taxon>Diptera</taxon>
        <taxon>Brachycera</taxon>
        <taxon>Stratiomyomorpha</taxon>
        <taxon>Stratiomyidae</taxon>
        <taxon>Hermetiinae</taxon>
        <taxon>Hermetia</taxon>
    </lineage>
</organism>
<dbReference type="OrthoDB" id="6127264at2759"/>
<feature type="region of interest" description="Disordered" evidence="6">
    <location>
        <begin position="74"/>
        <end position="95"/>
    </location>
</feature>
<feature type="disulfide bond" evidence="5">
    <location>
        <begin position="848"/>
        <end position="875"/>
    </location>
</feature>
<feature type="compositionally biased region" description="Basic and acidic residues" evidence="6">
    <location>
        <begin position="86"/>
        <end position="95"/>
    </location>
</feature>
<feature type="compositionally biased region" description="Basic residues" evidence="6">
    <location>
        <begin position="335"/>
        <end position="353"/>
    </location>
</feature>
<feature type="domain" description="Sushi" evidence="8">
    <location>
        <begin position="813"/>
        <end position="877"/>
    </location>
</feature>
<protein>
    <recommendedName>
        <fullName evidence="11">Locomotion-related protein Hikaru genki</fullName>
    </recommendedName>
</protein>
<dbReference type="Gene3D" id="2.10.70.10">
    <property type="entry name" value="Complement Module, domain 1"/>
    <property type="match status" value="4"/>
</dbReference>
<sequence>MLSPGFDSAVIDDKPEEYNSKIRYYDKETICALIRLHCQEAVAPDFDNIKQHHLRYRMPVGAGNSIVQDLSRRKVQKTVSDNEPENIMKDNKDGGNKEYLPQKNSISLAVLSATSNVSRLLIGVLLSGPTKRLCDDARNHRLAEATTGCPTPDLRFTRPRKTDTTTVTPYAEFETTQIYLPEDFTTSDVEIVEKEGGHAEGGHHGEDSGSDKKGSKHSDTNPSKGEADGSEDDDEVSESGDGEGHEGASSQTNNNNNNGRRRGKKRRFSGGSKRRRVENEHGGRGGGGGGRGGRYEREAIYKDDNENPDEIKHLPKEASINHDGEYYIEIDHIMKDKKRNSKKVAKSKTKKKALKEEEPINGKDMPAAPAPLDETLMDLNVTDDAPETNSGNVSSTLQRVKRKSGKTTGALSRPKGSSDSGSKSTSRKGDKGGYDEEGGYVPIHSEDESEEDEEKSEESAEHSHFSEVSEIRFPGEVGAQGDRRQCKIRCVKGKWVGPLCAVSEEDGRLRYQPLYKSCKVNRLHAHLLLSYRNISVNVGWDLPHGHSLQARCKELGLYKLLGESRVLCSNGLWAPRMPSCVPTSMLSNYSEDSPPSIRIKIGTGSGAFEPSGVLAVLPGSTLYLDCMYPRRRGTPEWTWTGWFNQYYTGWSTIPEEKGLKYRLTIKDIQNQDSGTYTCATPRGLTNSIVIVVATSQCPQMPEPTPPLSLRLEGNKLGQRALYSCPLGYTIEGTANSTCLASGNWSSPPPSCHPVQCPPLYLEDPHLSLTELNTSAWGRAVFKCSWGFRLSGPPGLECEPSGEWSGPVPRCRAIQCPQPLVPLNGRIDGTSGSSSHRKYAVGALVTFSCTEGHILEGEASIVCTETGFWSHPPPFCKSQCPYPGDPPNGLIAPLKFHYDPGDLLSVQCRPGFVEFSPSSPPERPSCLPDGNWSGPVPQCRSYEEV</sequence>
<keyword evidence="1 5" id="KW-0768">Sushi</keyword>
<evidence type="ECO:0000313" key="9">
    <source>
        <dbReference type="EMBL" id="CAD7077954.1"/>
    </source>
</evidence>
<feature type="compositionally biased region" description="Basic and acidic residues" evidence="6">
    <location>
        <begin position="457"/>
        <end position="467"/>
    </location>
</feature>
<dbReference type="InterPro" id="IPR035976">
    <property type="entry name" value="Sushi/SCR/CCP_sf"/>
</dbReference>
<feature type="compositionally biased region" description="Polar residues" evidence="6">
    <location>
        <begin position="387"/>
        <end position="398"/>
    </location>
</feature>
<dbReference type="SMART" id="SM00032">
    <property type="entry name" value="CCP"/>
    <property type="match status" value="5"/>
</dbReference>
<feature type="domain" description="Sushi" evidence="8">
    <location>
        <begin position="695"/>
        <end position="753"/>
    </location>
</feature>
<evidence type="ECO:0000256" key="6">
    <source>
        <dbReference type="SAM" id="MobiDB-lite"/>
    </source>
</evidence>
<feature type="disulfide bond" evidence="5">
    <location>
        <begin position="783"/>
        <end position="810"/>
    </location>
</feature>
<dbReference type="FunCoup" id="A0A7R8YQ15">
    <property type="interactions" value="26"/>
</dbReference>
<evidence type="ECO:0000256" key="4">
    <source>
        <dbReference type="ARBA" id="ARBA00023180"/>
    </source>
</evidence>
<evidence type="ECO:0000313" key="10">
    <source>
        <dbReference type="Proteomes" id="UP000594454"/>
    </source>
</evidence>
<feature type="compositionally biased region" description="Basic residues" evidence="6">
    <location>
        <begin position="259"/>
        <end position="276"/>
    </location>
</feature>
<dbReference type="AlphaFoldDB" id="A0A7R8YQ15"/>
<evidence type="ECO:0000256" key="5">
    <source>
        <dbReference type="PROSITE-ProRule" id="PRU00302"/>
    </source>
</evidence>
<evidence type="ECO:0000259" key="8">
    <source>
        <dbReference type="PROSITE" id="PS50923"/>
    </source>
</evidence>
<feature type="disulfide bond" evidence="5">
    <location>
        <begin position="724"/>
        <end position="751"/>
    </location>
</feature>
<dbReference type="SUPFAM" id="SSF57535">
    <property type="entry name" value="Complement control module/SCR domain"/>
    <property type="match status" value="4"/>
</dbReference>
<gene>
    <name evidence="9" type="ORF">HERILL_LOCUS1252</name>
</gene>
<dbReference type="InterPro" id="IPR013783">
    <property type="entry name" value="Ig-like_fold"/>
</dbReference>
<feature type="region of interest" description="Disordered" evidence="6">
    <location>
        <begin position="145"/>
        <end position="165"/>
    </location>
</feature>
<dbReference type="PROSITE" id="PS50923">
    <property type="entry name" value="SUSHI"/>
    <property type="match status" value="5"/>
</dbReference>
<dbReference type="CDD" id="cd00033">
    <property type="entry name" value="CCP"/>
    <property type="match status" value="4"/>
</dbReference>
<dbReference type="SMART" id="SM00409">
    <property type="entry name" value="IG"/>
    <property type="match status" value="1"/>
</dbReference>
<dbReference type="InterPro" id="IPR036179">
    <property type="entry name" value="Ig-like_dom_sf"/>
</dbReference>
<feature type="compositionally biased region" description="Low complexity" evidence="6">
    <location>
        <begin position="412"/>
        <end position="424"/>
    </location>
</feature>
<dbReference type="FunFam" id="2.10.70.10:FF:000094">
    <property type="entry name" value="Uncharacterized protein, isoform B"/>
    <property type="match status" value="1"/>
</dbReference>
<evidence type="ECO:0000256" key="3">
    <source>
        <dbReference type="ARBA" id="ARBA00023157"/>
    </source>
</evidence>
<dbReference type="PANTHER" id="PTHR19325:SF575">
    <property type="entry name" value="LOCOMOTION-RELATED PROTEIN HIKARU GENKI"/>
    <property type="match status" value="1"/>
</dbReference>
<dbReference type="Gene3D" id="2.60.40.10">
    <property type="entry name" value="Immunoglobulins"/>
    <property type="match status" value="1"/>
</dbReference>
<dbReference type="InterPro" id="IPR000436">
    <property type="entry name" value="Sushi_SCR_CCP_dom"/>
</dbReference>
<keyword evidence="3 5" id="KW-1015">Disulfide bond</keyword>
<evidence type="ECO:0008006" key="11">
    <source>
        <dbReference type="Google" id="ProtNLM"/>
    </source>
</evidence>
<dbReference type="EMBL" id="LR899009">
    <property type="protein sequence ID" value="CAD7077954.1"/>
    <property type="molecule type" value="Genomic_DNA"/>
</dbReference>
<keyword evidence="2" id="KW-0677">Repeat</keyword>
<dbReference type="PROSITE" id="PS50835">
    <property type="entry name" value="IG_LIKE"/>
    <property type="match status" value="1"/>
</dbReference>
<proteinExistence type="predicted"/>
<evidence type="ECO:0000259" key="7">
    <source>
        <dbReference type="PROSITE" id="PS50835"/>
    </source>
</evidence>
<dbReference type="SUPFAM" id="SSF48726">
    <property type="entry name" value="Immunoglobulin"/>
    <property type="match status" value="1"/>
</dbReference>
<name>A0A7R8YQ15_HERIL</name>
<dbReference type="PANTHER" id="PTHR19325">
    <property type="entry name" value="COMPLEMENT COMPONENT-RELATED SUSHI DOMAIN-CONTAINING"/>
    <property type="match status" value="1"/>
</dbReference>
<evidence type="ECO:0000256" key="2">
    <source>
        <dbReference type="ARBA" id="ARBA00022737"/>
    </source>
</evidence>
<feature type="domain" description="Sushi" evidence="8">
    <location>
        <begin position="516"/>
        <end position="582"/>
    </location>
</feature>
<feature type="compositionally biased region" description="Basic and acidic residues" evidence="6">
    <location>
        <begin position="293"/>
        <end position="334"/>
    </location>
</feature>
<feature type="region of interest" description="Disordered" evidence="6">
    <location>
        <begin position="197"/>
        <end position="467"/>
    </location>
</feature>
<feature type="compositionally biased region" description="Basic and acidic residues" evidence="6">
    <location>
        <begin position="197"/>
        <end position="219"/>
    </location>
</feature>
<dbReference type="InterPro" id="IPR003599">
    <property type="entry name" value="Ig_sub"/>
</dbReference>
<dbReference type="InterPro" id="IPR050350">
    <property type="entry name" value="Compl-Cell_Adhes-Reg"/>
</dbReference>
<dbReference type="InterPro" id="IPR007110">
    <property type="entry name" value="Ig-like_dom"/>
</dbReference>
<keyword evidence="4" id="KW-0325">Glycoprotein</keyword>
<comment type="caution">
    <text evidence="5">Lacks conserved residue(s) required for the propagation of feature annotation.</text>
</comment>
<dbReference type="Proteomes" id="UP000594454">
    <property type="component" value="Chromosome 1"/>
</dbReference>
<keyword evidence="10" id="KW-1185">Reference proteome</keyword>
<feature type="domain" description="Sushi" evidence="8">
    <location>
        <begin position="754"/>
        <end position="812"/>
    </location>
</feature>
<dbReference type="Pfam" id="PF00084">
    <property type="entry name" value="Sushi"/>
    <property type="match status" value="4"/>
</dbReference>
<reference evidence="9 10" key="1">
    <citation type="submission" date="2020-11" db="EMBL/GenBank/DDBJ databases">
        <authorList>
            <person name="Wallbank WR R."/>
            <person name="Pardo Diaz C."/>
            <person name="Kozak K."/>
            <person name="Martin S."/>
            <person name="Jiggins C."/>
            <person name="Moest M."/>
            <person name="Warren A I."/>
            <person name="Generalovic N T."/>
            <person name="Byers J.R.P. K."/>
            <person name="Montejo-Kovacevich G."/>
            <person name="Yen C E."/>
        </authorList>
    </citation>
    <scope>NUCLEOTIDE SEQUENCE [LARGE SCALE GENOMIC DNA]</scope>
</reference>
<accession>A0A7R8YQ15</accession>